<name>A0A8B8NGX5_9MYRT</name>
<dbReference type="Pfam" id="PF04832">
    <property type="entry name" value="SOUL"/>
    <property type="match status" value="1"/>
</dbReference>
<dbReference type="PANTHER" id="PTHR11220">
    <property type="entry name" value="HEME-BINDING PROTEIN-RELATED"/>
    <property type="match status" value="1"/>
</dbReference>
<dbReference type="KEGG" id="rarg:115734890"/>
<organism evidence="2 3">
    <name type="scientific">Rhodamnia argentea</name>
    <dbReference type="NCBI Taxonomy" id="178133"/>
    <lineage>
        <taxon>Eukaryota</taxon>
        <taxon>Viridiplantae</taxon>
        <taxon>Streptophyta</taxon>
        <taxon>Embryophyta</taxon>
        <taxon>Tracheophyta</taxon>
        <taxon>Spermatophyta</taxon>
        <taxon>Magnoliopsida</taxon>
        <taxon>eudicotyledons</taxon>
        <taxon>Gunneridae</taxon>
        <taxon>Pentapetalae</taxon>
        <taxon>rosids</taxon>
        <taxon>malvids</taxon>
        <taxon>Myrtales</taxon>
        <taxon>Myrtaceae</taxon>
        <taxon>Myrtoideae</taxon>
        <taxon>Myrteae</taxon>
        <taxon>Australasian group</taxon>
        <taxon>Rhodamnia</taxon>
    </lineage>
</organism>
<dbReference type="FunFam" id="3.20.80.10:FF:000002">
    <property type="entry name" value="Heme-binding protein 2"/>
    <property type="match status" value="1"/>
</dbReference>
<evidence type="ECO:0000313" key="2">
    <source>
        <dbReference type="Proteomes" id="UP000827889"/>
    </source>
</evidence>
<sequence>MIHVLQALPHQNPQSQTMEARRLTAIAWLLSLLSLFAAGCYAIESPQYTIIHTESDFEVRLYGNSTWMSAQASDLSFERATFNGYQRLFEYTQGANLNCSRLAMTLPVSTSIVPGAGPLHSSAYVVRFYLPTKFQSTPPTPLPELKLEPYNWSSHYVAVRKFPGFALDDIVVKEAEKLALSLTRSAWVNATSKSDYAYSIAQYSTPFQIIGRVNEVWVDVEAAGVNDHKSGDVASS</sequence>
<gene>
    <name evidence="3" type="primary">LOC115734890</name>
</gene>
<evidence type="ECO:0000256" key="1">
    <source>
        <dbReference type="ARBA" id="ARBA00009817"/>
    </source>
</evidence>
<dbReference type="GeneID" id="115734890"/>
<reference evidence="3" key="1">
    <citation type="submission" date="2025-08" db="UniProtKB">
        <authorList>
            <consortium name="RefSeq"/>
        </authorList>
    </citation>
    <scope>IDENTIFICATION</scope>
    <source>
        <tissue evidence="3">Leaf</tissue>
    </source>
</reference>
<dbReference type="AlphaFoldDB" id="A0A8B8NGX5"/>
<dbReference type="InterPro" id="IPR006917">
    <property type="entry name" value="SOUL_heme-bd"/>
</dbReference>
<dbReference type="PANTHER" id="PTHR11220:SF1">
    <property type="entry name" value="HEME-BINDING PROTEIN 2"/>
    <property type="match status" value="1"/>
</dbReference>
<proteinExistence type="inferred from homology"/>
<dbReference type="Gene3D" id="3.20.80.10">
    <property type="entry name" value="Regulatory factor, effector binding domain"/>
    <property type="match status" value="1"/>
</dbReference>
<accession>A0A8B8NGX5</accession>
<dbReference type="SUPFAM" id="SSF55136">
    <property type="entry name" value="Probable bacterial effector-binding domain"/>
    <property type="match status" value="1"/>
</dbReference>
<protein>
    <submittedName>
        <fullName evidence="3">Heme-binding protein 2-like</fullName>
    </submittedName>
</protein>
<dbReference type="RefSeq" id="XP_030521726.1">
    <property type="nucleotide sequence ID" value="XM_030665866.2"/>
</dbReference>
<evidence type="ECO:0000313" key="3">
    <source>
        <dbReference type="RefSeq" id="XP_030521726.1"/>
    </source>
</evidence>
<dbReference type="InterPro" id="IPR011256">
    <property type="entry name" value="Reg_factor_effector_dom_sf"/>
</dbReference>
<dbReference type="OrthoDB" id="6424451at2759"/>
<comment type="similarity">
    <text evidence="1">Belongs to the HEBP family.</text>
</comment>
<keyword evidence="2" id="KW-1185">Reference proteome</keyword>
<dbReference type="Proteomes" id="UP000827889">
    <property type="component" value="Chromosome 7"/>
</dbReference>